<reference evidence="8 10" key="1">
    <citation type="journal article" date="2017" name="Nature">
        <title>The sunflower genome provides insights into oil metabolism, flowering and Asterid evolution.</title>
        <authorList>
            <person name="Badouin H."/>
            <person name="Gouzy J."/>
            <person name="Grassa C.J."/>
            <person name="Murat F."/>
            <person name="Staton S.E."/>
            <person name="Cottret L."/>
            <person name="Lelandais-Briere C."/>
            <person name="Owens G.L."/>
            <person name="Carrere S."/>
            <person name="Mayjonade B."/>
            <person name="Legrand L."/>
            <person name="Gill N."/>
            <person name="Kane N.C."/>
            <person name="Bowers J.E."/>
            <person name="Hubner S."/>
            <person name="Bellec A."/>
            <person name="Berard A."/>
            <person name="Berges H."/>
            <person name="Blanchet N."/>
            <person name="Boniface M.C."/>
            <person name="Brunel D."/>
            <person name="Catrice O."/>
            <person name="Chaidir N."/>
            <person name="Claudel C."/>
            <person name="Donnadieu C."/>
            <person name="Faraut T."/>
            <person name="Fievet G."/>
            <person name="Helmstetter N."/>
            <person name="King M."/>
            <person name="Knapp S.J."/>
            <person name="Lai Z."/>
            <person name="Le Paslier M.C."/>
            <person name="Lippi Y."/>
            <person name="Lorenzon L."/>
            <person name="Mandel J.R."/>
            <person name="Marage G."/>
            <person name="Marchand G."/>
            <person name="Marquand E."/>
            <person name="Bret-Mestries E."/>
            <person name="Morien E."/>
            <person name="Nambeesan S."/>
            <person name="Nguyen T."/>
            <person name="Pegot-Espagnet P."/>
            <person name="Pouilly N."/>
            <person name="Raftis F."/>
            <person name="Sallet E."/>
            <person name="Schiex T."/>
            <person name="Thomas J."/>
            <person name="Vandecasteele C."/>
            <person name="Vares D."/>
            <person name="Vear F."/>
            <person name="Vautrin S."/>
            <person name="Crespi M."/>
            <person name="Mangin B."/>
            <person name="Burke J.M."/>
            <person name="Salse J."/>
            <person name="Munos S."/>
            <person name="Vincourt P."/>
            <person name="Rieseberg L.H."/>
            <person name="Langlade N.B."/>
        </authorList>
    </citation>
    <scope>NUCLEOTIDE SEQUENCE [LARGE SCALE GENOMIC DNA]</scope>
    <source>
        <strain evidence="10">cv. SF193</strain>
        <tissue evidence="8">Leaves</tissue>
    </source>
</reference>
<proteinExistence type="predicted"/>
<evidence type="ECO:0000256" key="5">
    <source>
        <dbReference type="ARBA" id="ARBA00023242"/>
    </source>
</evidence>
<evidence type="ECO:0000313" key="10">
    <source>
        <dbReference type="Proteomes" id="UP000215914"/>
    </source>
</evidence>
<keyword evidence="4" id="KW-0804">Transcription</keyword>
<dbReference type="Pfam" id="PF02362">
    <property type="entry name" value="B3"/>
    <property type="match status" value="2"/>
</dbReference>
<feature type="domain" description="TF-B3" evidence="7">
    <location>
        <begin position="138"/>
        <end position="194"/>
    </location>
</feature>
<dbReference type="Gene3D" id="2.40.330.10">
    <property type="entry name" value="DNA-binding pseudobarrel domain"/>
    <property type="match status" value="3"/>
</dbReference>
<gene>
    <name evidence="9" type="ORF">HannXRQ_Chr07g0194441</name>
    <name evidence="8" type="ORF">HanXRQr2_Chr07g0300901</name>
</gene>
<dbReference type="PANTHER" id="PTHR31920:SF145">
    <property type="entry name" value="B3 DOMAIN-CONTAINING PROTEIN REM20-LIKE ISOFORM X1"/>
    <property type="match status" value="1"/>
</dbReference>
<dbReference type="EMBL" id="MNCJ02000322">
    <property type="protein sequence ID" value="KAF5799120.1"/>
    <property type="molecule type" value="Genomic_DNA"/>
</dbReference>
<dbReference type="InterPro" id="IPR015300">
    <property type="entry name" value="DNA-bd_pseudobarrel_sf"/>
</dbReference>
<keyword evidence="5" id="KW-0539">Nucleus</keyword>
<feature type="compositionally biased region" description="Polar residues" evidence="6">
    <location>
        <begin position="234"/>
        <end position="251"/>
    </location>
</feature>
<evidence type="ECO:0000256" key="1">
    <source>
        <dbReference type="ARBA" id="ARBA00004123"/>
    </source>
</evidence>
<dbReference type="InParanoid" id="A0A251UB40"/>
<evidence type="ECO:0000259" key="7">
    <source>
        <dbReference type="PROSITE" id="PS50863"/>
    </source>
</evidence>
<dbReference type="AlphaFoldDB" id="A0A251UB40"/>
<evidence type="ECO:0000313" key="9">
    <source>
        <dbReference type="EMBL" id="OTG20558.1"/>
    </source>
</evidence>
<keyword evidence="2" id="KW-0805">Transcription regulation</keyword>
<reference evidence="9" key="2">
    <citation type="submission" date="2017-02" db="EMBL/GenBank/DDBJ databases">
        <title>Sunflower complete genome.</title>
        <authorList>
            <person name="Langlade N."/>
            <person name="Munos S."/>
        </authorList>
    </citation>
    <scope>NUCLEOTIDE SEQUENCE [LARGE SCALE GENOMIC DNA]</scope>
    <source>
        <tissue evidence="9">Leaves</tissue>
    </source>
</reference>
<dbReference type="SMART" id="SM01019">
    <property type="entry name" value="B3"/>
    <property type="match status" value="3"/>
</dbReference>
<dbReference type="GO" id="GO:0005634">
    <property type="term" value="C:nucleus"/>
    <property type="evidence" value="ECO:0007669"/>
    <property type="project" value="UniProtKB-SubCell"/>
</dbReference>
<feature type="region of interest" description="Disordered" evidence="6">
    <location>
        <begin position="232"/>
        <end position="251"/>
    </location>
</feature>
<protein>
    <submittedName>
        <fullName evidence="9">Putative DNA-binding pseudobarrel domain-containing protein</fullName>
    </submittedName>
    <submittedName>
        <fullName evidence="8">Transcription factor B3-Domain family</fullName>
    </submittedName>
</protein>
<dbReference type="Gramene" id="mRNA:HanXRQr2_Chr07g0300901">
    <property type="protein sequence ID" value="mRNA:HanXRQr2_Chr07g0300901"/>
    <property type="gene ID" value="HanXRQr2_Chr07g0300901"/>
</dbReference>
<reference evidence="8" key="3">
    <citation type="submission" date="2020-06" db="EMBL/GenBank/DDBJ databases">
        <title>Helianthus annuus Genome sequencing and assembly Release 2.</title>
        <authorList>
            <person name="Gouzy J."/>
            <person name="Langlade N."/>
            <person name="Munos S."/>
        </authorList>
    </citation>
    <scope>NUCLEOTIDE SEQUENCE</scope>
    <source>
        <tissue evidence="8">Leaves</tissue>
    </source>
</reference>
<dbReference type="EMBL" id="CM007896">
    <property type="protein sequence ID" value="OTG20558.1"/>
    <property type="molecule type" value="Genomic_DNA"/>
</dbReference>
<dbReference type="GO" id="GO:0003677">
    <property type="term" value="F:DNA binding"/>
    <property type="evidence" value="ECO:0007669"/>
    <property type="project" value="UniProtKB-KW"/>
</dbReference>
<keyword evidence="3 9" id="KW-0238">DNA-binding</keyword>
<accession>A0A251UB40</accession>
<evidence type="ECO:0000256" key="4">
    <source>
        <dbReference type="ARBA" id="ARBA00023163"/>
    </source>
</evidence>
<sequence length="426" mass="48860">MYTSFVKYLLNPSSLSIDVPISFVTQFYGEDWADRKMRIYHSSGKIWVVMLKRLKRMPILTDGWETVVSDLKLQKDCLLTFRPMNHFGLYLSSFVNGVCEQSYFTINRHLRLGFTIIEDSFVQQCFGDDVMAGSYEVNYKGSPWTVSTSKVNSNYVFSQGWTQLCNDLGVQEDDLLVFEKLNDVMFDLTVYRDEVEIRLSKKVESDDDDDDDVIQISRADYDKALFKDIEVDDNQPTSVKSPSGTVPTSTPKNVHVKETLKVGDGLHFTTTQDLKGKGKGKLSVDRSVTVDNFNKQCKGRKRYTTSDQTVKHPKKVSRNANKVSRICIDPEYFDFSRKAEYRLRLPVEVVNRAGLSERLQPISVQNLNGDVEVYDTKTELNSGTLRYAVDGWRKFMDDNQLQFGHMLHFTYVTSQRKIVLNGVTSI</sequence>
<evidence type="ECO:0000256" key="2">
    <source>
        <dbReference type="ARBA" id="ARBA00023015"/>
    </source>
</evidence>
<name>A0A251UB40_HELAN</name>
<keyword evidence="10" id="KW-1185">Reference proteome</keyword>
<comment type="subcellular location">
    <subcellularLocation>
        <location evidence="1">Nucleus</location>
    </subcellularLocation>
</comment>
<evidence type="ECO:0000256" key="3">
    <source>
        <dbReference type="ARBA" id="ARBA00023125"/>
    </source>
</evidence>
<evidence type="ECO:0000256" key="6">
    <source>
        <dbReference type="SAM" id="MobiDB-lite"/>
    </source>
</evidence>
<dbReference type="PROSITE" id="PS50863">
    <property type="entry name" value="B3"/>
    <property type="match status" value="1"/>
</dbReference>
<dbReference type="SUPFAM" id="SSF101936">
    <property type="entry name" value="DNA-binding pseudobarrel domain"/>
    <property type="match status" value="3"/>
</dbReference>
<organism evidence="9 10">
    <name type="scientific">Helianthus annuus</name>
    <name type="common">Common sunflower</name>
    <dbReference type="NCBI Taxonomy" id="4232"/>
    <lineage>
        <taxon>Eukaryota</taxon>
        <taxon>Viridiplantae</taxon>
        <taxon>Streptophyta</taxon>
        <taxon>Embryophyta</taxon>
        <taxon>Tracheophyta</taxon>
        <taxon>Spermatophyta</taxon>
        <taxon>Magnoliopsida</taxon>
        <taxon>eudicotyledons</taxon>
        <taxon>Gunneridae</taxon>
        <taxon>Pentapetalae</taxon>
        <taxon>asterids</taxon>
        <taxon>campanulids</taxon>
        <taxon>Asterales</taxon>
        <taxon>Asteraceae</taxon>
        <taxon>Asteroideae</taxon>
        <taxon>Heliantheae alliance</taxon>
        <taxon>Heliantheae</taxon>
        <taxon>Helianthus</taxon>
    </lineage>
</organism>
<evidence type="ECO:0000313" key="8">
    <source>
        <dbReference type="EMBL" id="KAF5799120.1"/>
    </source>
</evidence>
<dbReference type="PANTHER" id="PTHR31920">
    <property type="entry name" value="B3 DOMAIN-CONTAINING"/>
    <property type="match status" value="1"/>
</dbReference>
<dbReference type="InterPro" id="IPR003340">
    <property type="entry name" value="B3_DNA-bd"/>
</dbReference>
<dbReference type="Proteomes" id="UP000215914">
    <property type="component" value="Chromosome 7"/>
</dbReference>
<dbReference type="InterPro" id="IPR050655">
    <property type="entry name" value="Plant_B3_domain"/>
</dbReference>